<proteinExistence type="predicted"/>
<feature type="compositionally biased region" description="Basic and acidic residues" evidence="1">
    <location>
        <begin position="43"/>
        <end position="53"/>
    </location>
</feature>
<evidence type="ECO:0000313" key="3">
    <source>
        <dbReference type="Proteomes" id="UP000288079"/>
    </source>
</evidence>
<comment type="caution">
    <text evidence="2">The sequence shown here is derived from an EMBL/GenBank/DDBJ whole genome shotgun (WGS) entry which is preliminary data.</text>
</comment>
<reference evidence="2 3" key="1">
    <citation type="submission" date="2018-10" db="EMBL/GenBank/DDBJ databases">
        <title>Draft Genome Sequence of Bacteroides sp. KCTC 15687.</title>
        <authorList>
            <person name="Yu S.Y."/>
            <person name="Kim J.S."/>
            <person name="Oh B.S."/>
            <person name="Park S.H."/>
            <person name="Kang S.W."/>
            <person name="Park J.E."/>
            <person name="Choi S.H."/>
            <person name="Han K.I."/>
            <person name="Lee K.C."/>
            <person name="Eom M.K."/>
            <person name="Suh M.K."/>
            <person name="Lee D.H."/>
            <person name="Yoon H."/>
            <person name="Kim B."/>
            <person name="Yang S.J."/>
            <person name="Lee J.S."/>
            <person name="Lee J.H."/>
        </authorList>
    </citation>
    <scope>NUCLEOTIDE SEQUENCE [LARGE SCALE GENOMIC DNA]</scope>
    <source>
        <strain evidence="2 3">KCTC 15687</strain>
    </source>
</reference>
<dbReference type="EMBL" id="BHWB01000014">
    <property type="protein sequence ID" value="GCB36731.1"/>
    <property type="molecule type" value="Genomic_DNA"/>
</dbReference>
<organism evidence="2 3">
    <name type="scientific">Bacteroides faecalis</name>
    <dbReference type="NCBI Taxonomy" id="2447885"/>
    <lineage>
        <taxon>Bacteria</taxon>
        <taxon>Pseudomonadati</taxon>
        <taxon>Bacteroidota</taxon>
        <taxon>Bacteroidia</taxon>
        <taxon>Bacteroidales</taxon>
        <taxon>Bacteroidaceae</taxon>
        <taxon>Bacteroides</taxon>
    </lineage>
</organism>
<dbReference type="Proteomes" id="UP000288079">
    <property type="component" value="Unassembled WGS sequence"/>
</dbReference>
<keyword evidence="3" id="KW-1185">Reference proteome</keyword>
<name>A0A401LYY9_9BACE</name>
<dbReference type="AlphaFoldDB" id="A0A401LYY9"/>
<gene>
    <name evidence="2" type="ORF">KGMB02408_36760</name>
</gene>
<accession>A0A401LYY9</accession>
<evidence type="ECO:0000313" key="2">
    <source>
        <dbReference type="EMBL" id="GCB36731.1"/>
    </source>
</evidence>
<feature type="compositionally biased region" description="Basic and acidic residues" evidence="1">
    <location>
        <begin position="11"/>
        <end position="34"/>
    </location>
</feature>
<protein>
    <submittedName>
        <fullName evidence="2">Uncharacterized protein</fullName>
    </submittedName>
</protein>
<sequence length="53" mass="6049">MGEVCLQHVISDFKDDDTSRNPETIGRDPEKMEQEPAAQGEKYQYDEREGAGF</sequence>
<evidence type="ECO:0000256" key="1">
    <source>
        <dbReference type="SAM" id="MobiDB-lite"/>
    </source>
</evidence>
<feature type="region of interest" description="Disordered" evidence="1">
    <location>
        <begin position="10"/>
        <end position="53"/>
    </location>
</feature>